<proteinExistence type="predicted"/>
<protein>
    <submittedName>
        <fullName evidence="1">Uncharacterized protein</fullName>
    </submittedName>
</protein>
<keyword evidence="2" id="KW-1185">Reference proteome</keyword>
<organism evidence="1 2">
    <name type="scientific">Sideroxyarcus emersonii</name>
    <dbReference type="NCBI Taxonomy" id="2764705"/>
    <lineage>
        <taxon>Bacteria</taxon>
        <taxon>Pseudomonadati</taxon>
        <taxon>Pseudomonadota</taxon>
        <taxon>Betaproteobacteria</taxon>
        <taxon>Nitrosomonadales</taxon>
        <taxon>Gallionellaceae</taxon>
        <taxon>Sideroxyarcus</taxon>
    </lineage>
</organism>
<evidence type="ECO:0000313" key="1">
    <source>
        <dbReference type="EMBL" id="BCK87980.1"/>
    </source>
</evidence>
<name>A0AAN1XAJ8_9PROT</name>
<reference evidence="1 2" key="1">
    <citation type="journal article" date="2022" name="Int. J. Syst. Evol. Microbiol.">
        <title>&lt;i&gt;Sideroxyarcus emersonii&lt;/i&gt; gen. nov. sp. nov., a neutrophilic, microaerobic iron- and thiosulfate-oxidizing bacterium isolated from iron-rich wetland sediment.</title>
        <authorList>
            <person name="Kato S."/>
            <person name="Itoh T."/>
            <person name="Iino T."/>
            <person name="Ohkuma M."/>
        </authorList>
    </citation>
    <scope>NUCLEOTIDE SEQUENCE [LARGE SCALE GENOMIC DNA]</scope>
    <source>
        <strain evidence="1 2">MIZ01</strain>
    </source>
</reference>
<dbReference type="Proteomes" id="UP001320326">
    <property type="component" value="Chromosome"/>
</dbReference>
<sequence length="43" mass="5040">MQYKKAPCRDHECKGLRSHPCMITHRGCHAGEPMKKLDLRMMN</sequence>
<gene>
    <name evidence="1" type="ORF">MIZ01_1777</name>
</gene>
<dbReference type="KEGG" id="seme:MIZ01_1777"/>
<evidence type="ECO:0000313" key="2">
    <source>
        <dbReference type="Proteomes" id="UP001320326"/>
    </source>
</evidence>
<dbReference type="EMBL" id="AP023423">
    <property type="protein sequence ID" value="BCK87980.1"/>
    <property type="molecule type" value="Genomic_DNA"/>
</dbReference>
<dbReference type="AlphaFoldDB" id="A0AAN1XAJ8"/>
<accession>A0AAN1XAJ8</accession>